<protein>
    <submittedName>
        <fullName evidence="1">Uncharacterized protein</fullName>
    </submittedName>
</protein>
<proteinExistence type="predicted"/>
<dbReference type="EMBL" id="GBXM01071333">
    <property type="protein sequence ID" value="JAH37244.1"/>
    <property type="molecule type" value="Transcribed_RNA"/>
</dbReference>
<dbReference type="AlphaFoldDB" id="A0A0E9S758"/>
<name>A0A0E9S758_ANGAN</name>
<reference evidence="1" key="2">
    <citation type="journal article" date="2015" name="Fish Shellfish Immunol.">
        <title>Early steps in the European eel (Anguilla anguilla)-Vibrio vulnificus interaction in the gills: Role of the RtxA13 toxin.</title>
        <authorList>
            <person name="Callol A."/>
            <person name="Pajuelo D."/>
            <person name="Ebbesson L."/>
            <person name="Teles M."/>
            <person name="MacKenzie S."/>
            <person name="Amaro C."/>
        </authorList>
    </citation>
    <scope>NUCLEOTIDE SEQUENCE</scope>
</reference>
<organism evidence="1">
    <name type="scientific">Anguilla anguilla</name>
    <name type="common">European freshwater eel</name>
    <name type="synonym">Muraena anguilla</name>
    <dbReference type="NCBI Taxonomy" id="7936"/>
    <lineage>
        <taxon>Eukaryota</taxon>
        <taxon>Metazoa</taxon>
        <taxon>Chordata</taxon>
        <taxon>Craniata</taxon>
        <taxon>Vertebrata</taxon>
        <taxon>Euteleostomi</taxon>
        <taxon>Actinopterygii</taxon>
        <taxon>Neopterygii</taxon>
        <taxon>Teleostei</taxon>
        <taxon>Anguilliformes</taxon>
        <taxon>Anguillidae</taxon>
        <taxon>Anguilla</taxon>
    </lineage>
</organism>
<accession>A0A0E9S758</accession>
<sequence>MNCPNMVWFLKSFSQIHHSTDAIHSTLLLFLNQPRCTV</sequence>
<evidence type="ECO:0000313" key="1">
    <source>
        <dbReference type="EMBL" id="JAH37244.1"/>
    </source>
</evidence>
<reference evidence="1" key="1">
    <citation type="submission" date="2014-11" db="EMBL/GenBank/DDBJ databases">
        <authorList>
            <person name="Amaro Gonzalez C."/>
        </authorList>
    </citation>
    <scope>NUCLEOTIDE SEQUENCE</scope>
</reference>